<evidence type="ECO:0000313" key="3">
    <source>
        <dbReference type="Proteomes" id="UP000187059"/>
    </source>
</evidence>
<accession>A0A1P8UNW1</accession>
<dbReference type="KEGG" id="paby:Ga0080574_TMP727"/>
<name>A0A1P8UNW1_9RHOB</name>
<feature type="region of interest" description="Disordered" evidence="1">
    <location>
        <begin position="145"/>
        <end position="164"/>
    </location>
</feature>
<organism evidence="2 3">
    <name type="scientific">Salipiger abyssi</name>
    <dbReference type="NCBI Taxonomy" id="1250539"/>
    <lineage>
        <taxon>Bacteria</taxon>
        <taxon>Pseudomonadati</taxon>
        <taxon>Pseudomonadota</taxon>
        <taxon>Alphaproteobacteria</taxon>
        <taxon>Rhodobacterales</taxon>
        <taxon>Roseobacteraceae</taxon>
        <taxon>Salipiger</taxon>
    </lineage>
</organism>
<dbReference type="Proteomes" id="UP000187059">
    <property type="component" value="Chromosome"/>
</dbReference>
<dbReference type="EMBL" id="CP015093">
    <property type="protein sequence ID" value="APZ51061.1"/>
    <property type="molecule type" value="Genomic_DNA"/>
</dbReference>
<protein>
    <submittedName>
        <fullName evidence="2">Uncharacterized protein</fullName>
    </submittedName>
</protein>
<evidence type="ECO:0000313" key="2">
    <source>
        <dbReference type="EMBL" id="APZ51061.1"/>
    </source>
</evidence>
<reference evidence="2 3" key="1">
    <citation type="submission" date="2016-04" db="EMBL/GenBank/DDBJ databases">
        <title>Deep-sea bacteria in the southern Pacific.</title>
        <authorList>
            <person name="Tang K."/>
        </authorList>
    </citation>
    <scope>NUCLEOTIDE SEQUENCE [LARGE SCALE GENOMIC DNA]</scope>
    <source>
        <strain evidence="2 3">JLT2014</strain>
    </source>
</reference>
<dbReference type="AlphaFoldDB" id="A0A1P8UNW1"/>
<keyword evidence="3" id="KW-1185">Reference proteome</keyword>
<gene>
    <name evidence="2" type="ORF">Ga0080574_TMP727</name>
</gene>
<evidence type="ECO:0000256" key="1">
    <source>
        <dbReference type="SAM" id="MobiDB-lite"/>
    </source>
</evidence>
<sequence>MTVAATPLAAADYEVAGTATAVIDGESFDLWVPYDAENDESYAKKIVVGPTSTVSIEAFSGEPGESWEDPGVALSISGPQARSTITSLSVTLPDDPPQTLWEFGTGDTSRVIESAEVQRDDDHVAFSITATLTQVDYMGEPVSDGGAGPATMQVSIEGEADLTE</sequence>
<proteinExistence type="predicted"/>